<evidence type="ECO:0000313" key="4">
    <source>
        <dbReference type="Proteomes" id="UP000469430"/>
    </source>
</evidence>
<dbReference type="AlphaFoldDB" id="A0A6I4TX84"/>
<dbReference type="PROSITE" id="PS50883">
    <property type="entry name" value="EAL"/>
    <property type="match status" value="1"/>
</dbReference>
<dbReference type="Pfam" id="PF00563">
    <property type="entry name" value="EAL"/>
    <property type="match status" value="1"/>
</dbReference>
<keyword evidence="4" id="KW-1185">Reference proteome</keyword>
<dbReference type="SMART" id="SM00267">
    <property type="entry name" value="GGDEF"/>
    <property type="match status" value="1"/>
</dbReference>
<organism evidence="3 4">
    <name type="scientific">Croceibacterium xixiisoli</name>
    <dbReference type="NCBI Taxonomy" id="1476466"/>
    <lineage>
        <taxon>Bacteria</taxon>
        <taxon>Pseudomonadati</taxon>
        <taxon>Pseudomonadota</taxon>
        <taxon>Alphaproteobacteria</taxon>
        <taxon>Sphingomonadales</taxon>
        <taxon>Erythrobacteraceae</taxon>
        <taxon>Croceibacterium</taxon>
    </lineage>
</organism>
<dbReference type="Gene3D" id="3.30.70.270">
    <property type="match status" value="1"/>
</dbReference>
<dbReference type="Gene3D" id="3.20.20.450">
    <property type="entry name" value="EAL domain"/>
    <property type="match status" value="1"/>
</dbReference>
<dbReference type="SUPFAM" id="SSF141868">
    <property type="entry name" value="EAL domain-like"/>
    <property type="match status" value="1"/>
</dbReference>
<dbReference type="SUPFAM" id="SSF55073">
    <property type="entry name" value="Nucleotide cyclase"/>
    <property type="match status" value="1"/>
</dbReference>
<evidence type="ECO:0000259" key="1">
    <source>
        <dbReference type="PROSITE" id="PS50883"/>
    </source>
</evidence>
<dbReference type="EMBL" id="WTYJ01000005">
    <property type="protein sequence ID" value="MXP00776.1"/>
    <property type="molecule type" value="Genomic_DNA"/>
</dbReference>
<dbReference type="InterPro" id="IPR000160">
    <property type="entry name" value="GGDEF_dom"/>
</dbReference>
<dbReference type="PROSITE" id="PS50887">
    <property type="entry name" value="GGDEF"/>
    <property type="match status" value="1"/>
</dbReference>
<dbReference type="SMART" id="SM00052">
    <property type="entry name" value="EAL"/>
    <property type="match status" value="1"/>
</dbReference>
<accession>A0A6I4TX84</accession>
<dbReference type="PANTHER" id="PTHR44757:SF2">
    <property type="entry name" value="BIOFILM ARCHITECTURE MAINTENANCE PROTEIN MBAA"/>
    <property type="match status" value="1"/>
</dbReference>
<sequence length="554" mass="60735">MNEFSPLFAAQLNPRSAALPEMATAVLILDEARQIEYVNHSADELFSPINPIGLTFATLLMNSGAEAESDVFRAIDTDLPPEEVRIRLDDGRLLDCMLRVLSSGGFVLSLDDVTSLVRNAELARRDPLTGLPNRAALREKIAETLKEACGEIGNVAILYVDLDRFKAINDSLGHAMGDALLQKVADRFRKVLHEGEFIARLGGDEFAIIQSGLPQPAAAEELSSRLVDLIARAYAINGHMLHIGASIGVAIYPGDGREAGALLRNADLALYRAKAEGRGSYRFYEPGMDERMQQRRAMEIDLRRALPLGQLHLVYQPKLNLQSNSLVGFEALIRWSHPQRGLVSPADFIPLAEEIGAIVNIGEWALREACRQAASWPKPVSVAVNLSPVQFRTGKILQTVSSALAYSRLEPSRLELEITEGALMEHSSAILGVLNGLRALGVRIAMDDFGTGYSSLGYLQKFPFDAIKIDRSFVRGIDTSAERRVIVRAITQLASALGMTTTAEGIETWAQLECVREEGCTDVQGYLTGRPLSREAARMLLDHRFAENSEMDLA</sequence>
<gene>
    <name evidence="3" type="ORF">GRI97_17430</name>
</gene>
<comment type="caution">
    <text evidence="3">The sequence shown here is derived from an EMBL/GenBank/DDBJ whole genome shotgun (WGS) entry which is preliminary data.</text>
</comment>
<dbReference type="InterPro" id="IPR035919">
    <property type="entry name" value="EAL_sf"/>
</dbReference>
<dbReference type="RefSeq" id="WP_161392521.1">
    <property type="nucleotide sequence ID" value="NZ_JBHSCP010000001.1"/>
</dbReference>
<dbReference type="OrthoDB" id="9814202at2"/>
<evidence type="ECO:0000259" key="2">
    <source>
        <dbReference type="PROSITE" id="PS50887"/>
    </source>
</evidence>
<dbReference type="InterPro" id="IPR043128">
    <property type="entry name" value="Rev_trsase/Diguanyl_cyclase"/>
</dbReference>
<dbReference type="PANTHER" id="PTHR44757">
    <property type="entry name" value="DIGUANYLATE CYCLASE DGCP"/>
    <property type="match status" value="1"/>
</dbReference>
<protein>
    <submittedName>
        <fullName evidence="3">EAL domain-containing protein</fullName>
    </submittedName>
</protein>
<feature type="domain" description="GGDEF" evidence="2">
    <location>
        <begin position="153"/>
        <end position="286"/>
    </location>
</feature>
<reference evidence="3 4" key="1">
    <citation type="submission" date="2019-12" db="EMBL/GenBank/DDBJ databases">
        <title>Genomic-based taxomic classification of the family Erythrobacteraceae.</title>
        <authorList>
            <person name="Xu L."/>
        </authorList>
    </citation>
    <scope>NUCLEOTIDE SEQUENCE [LARGE SCALE GENOMIC DNA]</scope>
    <source>
        <strain evidence="3 4">S36</strain>
    </source>
</reference>
<dbReference type="InterPro" id="IPR029787">
    <property type="entry name" value="Nucleotide_cyclase"/>
</dbReference>
<name>A0A6I4TX84_9SPHN</name>
<dbReference type="NCBIfam" id="TIGR00254">
    <property type="entry name" value="GGDEF"/>
    <property type="match status" value="1"/>
</dbReference>
<feature type="domain" description="EAL" evidence="1">
    <location>
        <begin position="295"/>
        <end position="545"/>
    </location>
</feature>
<dbReference type="Proteomes" id="UP000469430">
    <property type="component" value="Unassembled WGS sequence"/>
</dbReference>
<proteinExistence type="predicted"/>
<dbReference type="CDD" id="cd01948">
    <property type="entry name" value="EAL"/>
    <property type="match status" value="1"/>
</dbReference>
<dbReference type="InterPro" id="IPR052155">
    <property type="entry name" value="Biofilm_reg_signaling"/>
</dbReference>
<dbReference type="InterPro" id="IPR001633">
    <property type="entry name" value="EAL_dom"/>
</dbReference>
<dbReference type="CDD" id="cd01949">
    <property type="entry name" value="GGDEF"/>
    <property type="match status" value="1"/>
</dbReference>
<dbReference type="Pfam" id="PF00990">
    <property type="entry name" value="GGDEF"/>
    <property type="match status" value="1"/>
</dbReference>
<evidence type="ECO:0000313" key="3">
    <source>
        <dbReference type="EMBL" id="MXP00776.1"/>
    </source>
</evidence>